<name>A0A420VD84_9BACI</name>
<gene>
    <name evidence="1" type="ORF">Cdeb_03400</name>
</gene>
<accession>A0A420VD84</accession>
<evidence type="ECO:0000313" key="2">
    <source>
        <dbReference type="Proteomes" id="UP000286235"/>
    </source>
</evidence>
<protein>
    <submittedName>
        <fullName evidence="1">Uncharacterized protein</fullName>
    </submittedName>
</protein>
<organism evidence="1 2">
    <name type="scientific">Caldibacillus debilis GB1</name>
    <dbReference type="NCBI Taxonomy" id="1339248"/>
    <lineage>
        <taxon>Bacteria</taxon>
        <taxon>Bacillati</taxon>
        <taxon>Bacillota</taxon>
        <taxon>Bacilli</taxon>
        <taxon>Bacillales</taxon>
        <taxon>Bacillaceae</taxon>
        <taxon>Caldibacillus</taxon>
    </lineage>
</organism>
<keyword evidence="2" id="KW-1185">Reference proteome</keyword>
<dbReference type="AlphaFoldDB" id="A0A420VD84"/>
<evidence type="ECO:0000313" key="1">
    <source>
        <dbReference type="EMBL" id="RKO61632.1"/>
    </source>
</evidence>
<comment type="caution">
    <text evidence="1">The sequence shown here is derived from an EMBL/GenBank/DDBJ whole genome shotgun (WGS) entry which is preliminary data.</text>
</comment>
<proteinExistence type="predicted"/>
<sequence length="44" mass="5295">MVSGEFYSGYIGDFIIGFNNPKTERARIEGIRHQLMEYFKEYMR</sequence>
<reference evidence="1 2" key="1">
    <citation type="submission" date="2013-12" db="EMBL/GenBank/DDBJ databases">
        <title>Genome and proteome characterization of Caldibacillus debilis GB1 derived from a cellulolytic aero-tolerant co-culture.</title>
        <authorList>
            <person name="Wushke S.T."/>
            <person name="Zhang X."/>
            <person name="Fristensky B."/>
            <person name="Wilkins J.A."/>
            <person name="Levin D.B."/>
            <person name="Sparling R."/>
        </authorList>
    </citation>
    <scope>NUCLEOTIDE SEQUENCE [LARGE SCALE GENOMIC DNA]</scope>
    <source>
        <strain evidence="1 2">GB1</strain>
    </source>
</reference>
<dbReference type="EMBL" id="AZRV01000041">
    <property type="protein sequence ID" value="RKO61632.1"/>
    <property type="molecule type" value="Genomic_DNA"/>
</dbReference>
<dbReference type="Proteomes" id="UP000286235">
    <property type="component" value="Unassembled WGS sequence"/>
</dbReference>